<comment type="caution">
    <text evidence="2">The sequence shown here is derived from an EMBL/GenBank/DDBJ whole genome shotgun (WGS) entry which is preliminary data.</text>
</comment>
<dbReference type="Proteomes" id="UP001201701">
    <property type="component" value="Unassembled WGS sequence"/>
</dbReference>
<reference evidence="2 3" key="1">
    <citation type="submission" date="2022-02" db="EMBL/GenBank/DDBJ databases">
        <title>Draft genome sequence of Mezorhizobium retamae strain IRAMC:0171 isolated from Retama raetam nodules.</title>
        <authorList>
            <person name="Bengaied R."/>
            <person name="Sbissi I."/>
            <person name="Huber K."/>
            <person name="Ghodbane F."/>
            <person name="Nouioui I."/>
            <person name="Tarhouni M."/>
            <person name="Gtari M."/>
        </authorList>
    </citation>
    <scope>NUCLEOTIDE SEQUENCE [LARGE SCALE GENOMIC DNA]</scope>
    <source>
        <strain evidence="2 3">IRAMC:0171</strain>
    </source>
</reference>
<keyword evidence="1" id="KW-0812">Transmembrane</keyword>
<evidence type="ECO:0000256" key="1">
    <source>
        <dbReference type="SAM" id="Phobius"/>
    </source>
</evidence>
<feature type="transmembrane region" description="Helical" evidence="1">
    <location>
        <begin position="128"/>
        <end position="146"/>
    </location>
</feature>
<protein>
    <submittedName>
        <fullName evidence="2">DMT family transporter</fullName>
    </submittedName>
</protein>
<keyword evidence="1" id="KW-1133">Transmembrane helix</keyword>
<dbReference type="RefSeq" id="WP_239368975.1">
    <property type="nucleotide sequence ID" value="NZ_JAKREW010000027.1"/>
</dbReference>
<keyword evidence="3" id="KW-1185">Reference proteome</keyword>
<feature type="transmembrane region" description="Helical" evidence="1">
    <location>
        <begin position="34"/>
        <end position="55"/>
    </location>
</feature>
<keyword evidence="1" id="KW-0472">Membrane</keyword>
<evidence type="ECO:0000313" key="2">
    <source>
        <dbReference type="EMBL" id="MCG7507637.1"/>
    </source>
</evidence>
<evidence type="ECO:0000313" key="3">
    <source>
        <dbReference type="Proteomes" id="UP001201701"/>
    </source>
</evidence>
<feature type="transmembrane region" description="Helical" evidence="1">
    <location>
        <begin position="67"/>
        <end position="89"/>
    </location>
</feature>
<accession>A0ABS9QJL2</accession>
<dbReference type="PANTHER" id="PTHR34821:SF2">
    <property type="entry name" value="INNER MEMBRANE PROTEIN YDCZ"/>
    <property type="match status" value="1"/>
</dbReference>
<feature type="transmembrane region" description="Helical" evidence="1">
    <location>
        <begin position="95"/>
        <end position="116"/>
    </location>
</feature>
<name>A0ABS9QJL2_9HYPH</name>
<dbReference type="Pfam" id="PF04657">
    <property type="entry name" value="DMT_YdcZ"/>
    <property type="match status" value="1"/>
</dbReference>
<proteinExistence type="predicted"/>
<sequence>MNLVYLVAAFGLGALISMQPPINAQAASILGSPLLAALCSITISLVMVCVARVFLDHSSINWSRFAELPWWVLIGGAVGALFVIGALMVAPKVGVAAFFVFVVLGQLTGAAMIDQVAGFGVPSNPITWQRAAGILLVFAGAALTQWRF</sequence>
<organism evidence="2 3">
    <name type="scientific">Mesorhizobium retamae</name>
    <dbReference type="NCBI Taxonomy" id="2912854"/>
    <lineage>
        <taxon>Bacteria</taxon>
        <taxon>Pseudomonadati</taxon>
        <taxon>Pseudomonadota</taxon>
        <taxon>Alphaproteobacteria</taxon>
        <taxon>Hyphomicrobiales</taxon>
        <taxon>Phyllobacteriaceae</taxon>
        <taxon>Mesorhizobium</taxon>
    </lineage>
</organism>
<gene>
    <name evidence="2" type="ORF">L4923_21610</name>
</gene>
<dbReference type="PANTHER" id="PTHR34821">
    <property type="entry name" value="INNER MEMBRANE PROTEIN YDCZ"/>
    <property type="match status" value="1"/>
</dbReference>
<dbReference type="InterPro" id="IPR006750">
    <property type="entry name" value="YdcZ"/>
</dbReference>
<dbReference type="EMBL" id="JAKREW010000027">
    <property type="protein sequence ID" value="MCG7507637.1"/>
    <property type="molecule type" value="Genomic_DNA"/>
</dbReference>